<keyword evidence="2" id="KW-1185">Reference proteome</keyword>
<dbReference type="EMBL" id="KC117377">
    <property type="protein sequence ID" value="AGC34466.1"/>
    <property type="molecule type" value="Genomic_DNA"/>
</dbReference>
<evidence type="ECO:0000313" key="1">
    <source>
        <dbReference type="EMBL" id="AGC34466.1"/>
    </source>
</evidence>
<dbReference type="GeneID" id="14477338"/>
<evidence type="ECO:0000313" key="2">
    <source>
        <dbReference type="Proteomes" id="UP000011137"/>
    </source>
</evidence>
<name>L7THZ7_9CAUD</name>
<gene>
    <name evidence="1" type="primary">97</name>
    <name evidence="1" type="ORF">HVTV1_97</name>
</gene>
<dbReference type="RefSeq" id="YP_007379002.1">
    <property type="nucleotide sequence ID" value="NC_020158.1"/>
</dbReference>
<dbReference type="OrthoDB" id="39992at10239"/>
<dbReference type="Proteomes" id="UP000011137">
    <property type="component" value="Segment"/>
</dbReference>
<protein>
    <submittedName>
        <fullName evidence="1">Uncharacterized protein</fullName>
    </submittedName>
</protein>
<dbReference type="KEGG" id="vg:14477338"/>
<sequence length="60" mass="7117">MEHIEIIRSPMNEREVGVAYLDRQKVEIKAYGDTLPEAFENLARIMRENDEYDHSETESF</sequence>
<proteinExistence type="predicted"/>
<organism evidence="1 2">
    <name type="scientific">Haloarcula vallismortis tailed virus 1</name>
    <dbReference type="NCBI Taxonomy" id="1262528"/>
    <lineage>
        <taxon>Viruses</taxon>
        <taxon>Duplodnaviria</taxon>
        <taxon>Heunggongvirae</taxon>
        <taxon>Uroviricota</taxon>
        <taxon>Caudoviricetes</taxon>
        <taxon>Thumleimavirales</taxon>
        <taxon>Druskaviridae</taxon>
        <taxon>Tredecimvirus</taxon>
        <taxon>Tredecimvirus thailandense</taxon>
        <taxon>Tredecimvirus HVTV1</taxon>
    </lineage>
</organism>
<accession>L7THZ7</accession>
<reference evidence="1 2" key="1">
    <citation type="journal article" date="2013" name="J. Virol.">
        <title>Insights into head-tailed viruses infecting extremely halophilic archaea.</title>
        <authorList>
            <person name="Pietila M.K."/>
            <person name="Laurinmaki P."/>
            <person name="Russell D.A."/>
            <person name="Ko C.C."/>
            <person name="Jacobs-Sera D."/>
            <person name="Butcher S.J."/>
            <person name="Bamford D.H."/>
            <person name="Hendrix R.W."/>
        </authorList>
    </citation>
    <scope>NUCLEOTIDE SEQUENCE [LARGE SCALE GENOMIC DNA]</scope>
</reference>